<organism evidence="1 3">
    <name type="scientific">Streptomyces carminius</name>
    <dbReference type="NCBI Taxonomy" id="2665496"/>
    <lineage>
        <taxon>Bacteria</taxon>
        <taxon>Bacillati</taxon>
        <taxon>Actinomycetota</taxon>
        <taxon>Actinomycetes</taxon>
        <taxon>Kitasatosporales</taxon>
        <taxon>Streptomycetaceae</taxon>
        <taxon>Streptomyces</taxon>
    </lineage>
</organism>
<sequence length="131" mass="14321">MSGRTDGRDVFEYAVLRVVPRVERGELINAGVVVYCRARSYVAARVELDEDRLRALDRGVDVEGVRAALHAVERVCRGGEAAGQAAADDAGRRFRWLVAPRSTVVQPGPVHTGLTADPEAETERLLDVLVR</sequence>
<evidence type="ECO:0000313" key="2">
    <source>
        <dbReference type="EMBL" id="PJF01686.1"/>
    </source>
</evidence>
<dbReference type="EMBL" id="PGGW01000038">
    <property type="protein sequence ID" value="PJE97859.1"/>
    <property type="molecule type" value="Genomic_DNA"/>
</dbReference>
<protein>
    <submittedName>
        <fullName evidence="1">DUF3037 domain-containing protein</fullName>
    </submittedName>
</protein>
<gene>
    <name evidence="2" type="ORF">CUT44_00860</name>
    <name evidence="1" type="ORF">CUT44_09115</name>
</gene>
<accession>A0A2M8M0Y8</accession>
<dbReference type="RefSeq" id="WP_100200148.1">
    <property type="nucleotide sequence ID" value="NZ_PGGW01000008.1"/>
</dbReference>
<proteinExistence type="predicted"/>
<dbReference type="Proteomes" id="UP000230407">
    <property type="component" value="Unassembled WGS sequence"/>
</dbReference>
<dbReference type="InterPro" id="IPR021398">
    <property type="entry name" value="DUF3037"/>
</dbReference>
<dbReference type="AlphaFoldDB" id="A0A2M8M0Y8"/>
<reference evidence="1 3" key="1">
    <citation type="submission" date="2017-11" db="EMBL/GenBank/DDBJ databases">
        <title>Streptomyces carmine sp. nov., a novel actinomycete isolated from Sophora alopecuroides in Xinjiang, China.</title>
        <authorList>
            <person name="Wang Y."/>
            <person name="Luo X."/>
            <person name="Wan C."/>
            <person name="Zhang L."/>
        </authorList>
    </citation>
    <scope>NUCLEOTIDE SEQUENCE [LARGE SCALE GENOMIC DNA]</scope>
    <source>
        <strain evidence="1 3">TRM SA0054</strain>
    </source>
</reference>
<keyword evidence="3" id="KW-1185">Reference proteome</keyword>
<dbReference type="Pfam" id="PF11236">
    <property type="entry name" value="DUF3037"/>
    <property type="match status" value="1"/>
</dbReference>
<name>A0A2M8M0Y8_9ACTN</name>
<evidence type="ECO:0000313" key="1">
    <source>
        <dbReference type="EMBL" id="PJE97859.1"/>
    </source>
</evidence>
<dbReference type="EMBL" id="PGGW01000008">
    <property type="protein sequence ID" value="PJF01686.1"/>
    <property type="molecule type" value="Genomic_DNA"/>
</dbReference>
<comment type="caution">
    <text evidence="1">The sequence shown here is derived from an EMBL/GenBank/DDBJ whole genome shotgun (WGS) entry which is preliminary data.</text>
</comment>
<evidence type="ECO:0000313" key="3">
    <source>
        <dbReference type="Proteomes" id="UP000230407"/>
    </source>
</evidence>